<sequence>MHSSWMSMGRHWTVTGIYFAAVPHTEHACSDSGEENSLLTGRNLQQNQAQCERPSATTDWGFERTEQRQQLTGMYRGQWLHARLKRTPVKLHLLVMLFNAPASLALSADLHLLFKMTVGCFGNCLMTLSFHR</sequence>
<proteinExistence type="predicted"/>
<accession>A0ABV0Z0P0</accession>
<evidence type="ECO:0000256" key="1">
    <source>
        <dbReference type="SAM" id="Phobius"/>
    </source>
</evidence>
<evidence type="ECO:0000313" key="2">
    <source>
        <dbReference type="EMBL" id="MEQ2299327.1"/>
    </source>
</evidence>
<reference evidence="2 3" key="1">
    <citation type="submission" date="2021-06" db="EMBL/GenBank/DDBJ databases">
        <authorList>
            <person name="Palmer J.M."/>
        </authorList>
    </citation>
    <scope>NUCLEOTIDE SEQUENCE [LARGE SCALE GENOMIC DNA]</scope>
    <source>
        <strain evidence="2 3">AS_MEX2019</strain>
        <tissue evidence="2">Muscle</tissue>
    </source>
</reference>
<protein>
    <recommendedName>
        <fullName evidence="4">Secreted protein</fullName>
    </recommendedName>
</protein>
<organism evidence="2 3">
    <name type="scientific">Ameca splendens</name>
    <dbReference type="NCBI Taxonomy" id="208324"/>
    <lineage>
        <taxon>Eukaryota</taxon>
        <taxon>Metazoa</taxon>
        <taxon>Chordata</taxon>
        <taxon>Craniata</taxon>
        <taxon>Vertebrata</taxon>
        <taxon>Euteleostomi</taxon>
        <taxon>Actinopterygii</taxon>
        <taxon>Neopterygii</taxon>
        <taxon>Teleostei</taxon>
        <taxon>Neoteleostei</taxon>
        <taxon>Acanthomorphata</taxon>
        <taxon>Ovalentaria</taxon>
        <taxon>Atherinomorphae</taxon>
        <taxon>Cyprinodontiformes</taxon>
        <taxon>Goodeidae</taxon>
        <taxon>Ameca</taxon>
    </lineage>
</organism>
<keyword evidence="1" id="KW-0812">Transmembrane</keyword>
<keyword evidence="3" id="KW-1185">Reference proteome</keyword>
<feature type="transmembrane region" description="Helical" evidence="1">
    <location>
        <begin position="89"/>
        <end position="106"/>
    </location>
</feature>
<evidence type="ECO:0008006" key="4">
    <source>
        <dbReference type="Google" id="ProtNLM"/>
    </source>
</evidence>
<dbReference type="Proteomes" id="UP001469553">
    <property type="component" value="Unassembled WGS sequence"/>
</dbReference>
<keyword evidence="1" id="KW-0472">Membrane</keyword>
<comment type="caution">
    <text evidence="2">The sequence shown here is derived from an EMBL/GenBank/DDBJ whole genome shotgun (WGS) entry which is preliminary data.</text>
</comment>
<dbReference type="EMBL" id="JAHRIP010047966">
    <property type="protein sequence ID" value="MEQ2299327.1"/>
    <property type="molecule type" value="Genomic_DNA"/>
</dbReference>
<evidence type="ECO:0000313" key="3">
    <source>
        <dbReference type="Proteomes" id="UP001469553"/>
    </source>
</evidence>
<gene>
    <name evidence="2" type="ORF">AMECASPLE_014066</name>
</gene>
<name>A0ABV0Z0P0_9TELE</name>
<keyword evidence="1" id="KW-1133">Transmembrane helix</keyword>